<dbReference type="Gramene" id="EFJ22080">
    <property type="protein sequence ID" value="EFJ22080"/>
    <property type="gene ID" value="SELMODRAFT_105923"/>
</dbReference>
<evidence type="ECO:0000256" key="5">
    <source>
        <dbReference type="ARBA" id="ARBA00022824"/>
    </source>
</evidence>
<feature type="transmembrane region" description="Helical" evidence="8">
    <location>
        <begin position="311"/>
        <end position="330"/>
    </location>
</feature>
<evidence type="ECO:0000256" key="7">
    <source>
        <dbReference type="ARBA" id="ARBA00023136"/>
    </source>
</evidence>
<evidence type="ECO:0000256" key="3">
    <source>
        <dbReference type="ARBA" id="ARBA00022679"/>
    </source>
</evidence>
<feature type="signal peptide" evidence="9">
    <location>
        <begin position="1"/>
        <end position="21"/>
    </location>
</feature>
<protein>
    <recommendedName>
        <fullName evidence="8">Mannosyltransferase</fullName>
        <ecNumber evidence="8">2.4.1.-</ecNumber>
    </recommendedName>
</protein>
<dbReference type="GO" id="GO:0006506">
    <property type="term" value="P:GPI anchor biosynthetic process"/>
    <property type="evidence" value="ECO:0000318"/>
    <property type="project" value="GO_Central"/>
</dbReference>
<dbReference type="OrthoDB" id="416834at2759"/>
<keyword evidence="5 8" id="KW-0256">Endoplasmic reticulum</keyword>
<dbReference type="InParanoid" id="D8S0M6"/>
<organism evidence="11">
    <name type="scientific">Selaginella moellendorffii</name>
    <name type="common">Spikemoss</name>
    <dbReference type="NCBI Taxonomy" id="88036"/>
    <lineage>
        <taxon>Eukaryota</taxon>
        <taxon>Viridiplantae</taxon>
        <taxon>Streptophyta</taxon>
        <taxon>Embryophyta</taxon>
        <taxon>Tracheophyta</taxon>
        <taxon>Lycopodiopsida</taxon>
        <taxon>Selaginellales</taxon>
        <taxon>Selaginellaceae</taxon>
        <taxon>Selaginella</taxon>
    </lineage>
</organism>
<proteinExistence type="inferred from homology"/>
<evidence type="ECO:0000256" key="2">
    <source>
        <dbReference type="ARBA" id="ARBA00022676"/>
    </source>
</evidence>
<keyword evidence="11" id="KW-1185">Reference proteome</keyword>
<dbReference type="KEGG" id="smo:SELMODRAFT_105923"/>
<dbReference type="PANTHER" id="PTHR22760">
    <property type="entry name" value="GLYCOSYLTRANSFERASE"/>
    <property type="match status" value="1"/>
</dbReference>
<dbReference type="GeneID" id="9649962"/>
<feature type="transmembrane region" description="Helical" evidence="8">
    <location>
        <begin position="207"/>
        <end position="226"/>
    </location>
</feature>
<dbReference type="STRING" id="88036.D8S0M6"/>
<dbReference type="InterPro" id="IPR005599">
    <property type="entry name" value="GPI_mannosylTrfase"/>
</dbReference>
<dbReference type="OMA" id="HHMVFNN"/>
<dbReference type="PANTHER" id="PTHR22760:SF4">
    <property type="entry name" value="GPI MANNOSYLTRANSFERASE 3"/>
    <property type="match status" value="1"/>
</dbReference>
<keyword evidence="2 8" id="KW-0328">Glycosyltransferase</keyword>
<dbReference type="Proteomes" id="UP000001514">
    <property type="component" value="Unassembled WGS sequence"/>
</dbReference>
<dbReference type="GO" id="GO:0000026">
    <property type="term" value="F:alpha-1,2-mannosyltransferase activity"/>
    <property type="evidence" value="ECO:0000318"/>
    <property type="project" value="GO_Central"/>
</dbReference>
<dbReference type="GO" id="GO:0090406">
    <property type="term" value="C:pollen tube"/>
    <property type="evidence" value="ECO:0007669"/>
    <property type="project" value="EnsemblPlants"/>
</dbReference>
<evidence type="ECO:0000256" key="1">
    <source>
        <dbReference type="ARBA" id="ARBA00004477"/>
    </source>
</evidence>
<keyword evidence="4 8" id="KW-0812">Transmembrane</keyword>
<dbReference type="EC" id="2.4.1.-" evidence="8"/>
<feature type="chain" id="PRO_5003122311" description="Mannosyltransferase" evidence="9">
    <location>
        <begin position="22"/>
        <end position="499"/>
    </location>
</feature>
<comment type="similarity">
    <text evidence="8">Belongs to the glycosyltransferase 22 family.</text>
</comment>
<dbReference type="HOGENOM" id="CLU_012353_2_0_1"/>
<feature type="transmembrane region" description="Helical" evidence="8">
    <location>
        <begin position="288"/>
        <end position="304"/>
    </location>
</feature>
<keyword evidence="6 8" id="KW-1133">Transmembrane helix</keyword>
<keyword evidence="3 10" id="KW-0808">Transferase</keyword>
<evidence type="ECO:0000313" key="11">
    <source>
        <dbReference type="Proteomes" id="UP000001514"/>
    </source>
</evidence>
<accession>D8S0M6</accession>
<evidence type="ECO:0000256" key="4">
    <source>
        <dbReference type="ARBA" id="ARBA00022692"/>
    </source>
</evidence>
<reference evidence="10 11" key="1">
    <citation type="journal article" date="2011" name="Science">
        <title>The Selaginella genome identifies genetic changes associated with the evolution of vascular plants.</title>
        <authorList>
            <person name="Banks J.A."/>
            <person name="Nishiyama T."/>
            <person name="Hasebe M."/>
            <person name="Bowman J.L."/>
            <person name="Gribskov M."/>
            <person name="dePamphilis C."/>
            <person name="Albert V.A."/>
            <person name="Aono N."/>
            <person name="Aoyama T."/>
            <person name="Ambrose B.A."/>
            <person name="Ashton N.W."/>
            <person name="Axtell M.J."/>
            <person name="Barker E."/>
            <person name="Barker M.S."/>
            <person name="Bennetzen J.L."/>
            <person name="Bonawitz N.D."/>
            <person name="Chapple C."/>
            <person name="Cheng C."/>
            <person name="Correa L.G."/>
            <person name="Dacre M."/>
            <person name="DeBarry J."/>
            <person name="Dreyer I."/>
            <person name="Elias M."/>
            <person name="Engstrom E.M."/>
            <person name="Estelle M."/>
            <person name="Feng L."/>
            <person name="Finet C."/>
            <person name="Floyd S.K."/>
            <person name="Frommer W.B."/>
            <person name="Fujita T."/>
            <person name="Gramzow L."/>
            <person name="Gutensohn M."/>
            <person name="Harholt J."/>
            <person name="Hattori M."/>
            <person name="Heyl A."/>
            <person name="Hirai T."/>
            <person name="Hiwatashi Y."/>
            <person name="Ishikawa M."/>
            <person name="Iwata M."/>
            <person name="Karol K.G."/>
            <person name="Koehler B."/>
            <person name="Kolukisaoglu U."/>
            <person name="Kubo M."/>
            <person name="Kurata T."/>
            <person name="Lalonde S."/>
            <person name="Li K."/>
            <person name="Li Y."/>
            <person name="Litt A."/>
            <person name="Lyons E."/>
            <person name="Manning G."/>
            <person name="Maruyama T."/>
            <person name="Michael T.P."/>
            <person name="Mikami K."/>
            <person name="Miyazaki S."/>
            <person name="Morinaga S."/>
            <person name="Murata T."/>
            <person name="Mueller-Roeber B."/>
            <person name="Nelson D.R."/>
            <person name="Obara M."/>
            <person name="Oguri Y."/>
            <person name="Olmstead R.G."/>
            <person name="Onodera N."/>
            <person name="Petersen B.L."/>
            <person name="Pils B."/>
            <person name="Prigge M."/>
            <person name="Rensing S.A."/>
            <person name="Riano-Pachon D.M."/>
            <person name="Roberts A.W."/>
            <person name="Sato Y."/>
            <person name="Scheller H.V."/>
            <person name="Schulz B."/>
            <person name="Schulz C."/>
            <person name="Shakirov E.V."/>
            <person name="Shibagaki N."/>
            <person name="Shinohara N."/>
            <person name="Shippen D.E."/>
            <person name="Soerensen I."/>
            <person name="Sotooka R."/>
            <person name="Sugimoto N."/>
            <person name="Sugita M."/>
            <person name="Sumikawa N."/>
            <person name="Tanurdzic M."/>
            <person name="Theissen G."/>
            <person name="Ulvskov P."/>
            <person name="Wakazuki S."/>
            <person name="Weng J.K."/>
            <person name="Willats W.W."/>
            <person name="Wipf D."/>
            <person name="Wolf P.G."/>
            <person name="Yang L."/>
            <person name="Zimmer A.D."/>
            <person name="Zhu Q."/>
            <person name="Mitros T."/>
            <person name="Hellsten U."/>
            <person name="Loque D."/>
            <person name="Otillar R."/>
            <person name="Salamov A."/>
            <person name="Schmutz J."/>
            <person name="Shapiro H."/>
            <person name="Lindquist E."/>
            <person name="Lucas S."/>
            <person name="Rokhsar D."/>
            <person name="Grigoriev I.V."/>
        </authorList>
    </citation>
    <scope>NUCLEOTIDE SEQUENCE [LARGE SCALE GENOMIC DNA]</scope>
</reference>
<dbReference type="Pfam" id="PF03901">
    <property type="entry name" value="Glyco_transf_22"/>
    <property type="match status" value="1"/>
</dbReference>
<evidence type="ECO:0000256" key="6">
    <source>
        <dbReference type="ARBA" id="ARBA00022989"/>
    </source>
</evidence>
<evidence type="ECO:0000256" key="8">
    <source>
        <dbReference type="RuleBase" id="RU363075"/>
    </source>
</evidence>
<dbReference type="eggNOG" id="KOG1771">
    <property type="taxonomic scope" value="Eukaryota"/>
</dbReference>
<dbReference type="GO" id="GO:0010183">
    <property type="term" value="P:pollen tube guidance"/>
    <property type="evidence" value="ECO:0007669"/>
    <property type="project" value="EnsemblPlants"/>
</dbReference>
<dbReference type="EMBL" id="GL377597">
    <property type="protein sequence ID" value="EFJ22080.1"/>
    <property type="molecule type" value="Genomic_DNA"/>
</dbReference>
<feature type="transmembrane region" description="Helical" evidence="8">
    <location>
        <begin position="261"/>
        <end position="282"/>
    </location>
</feature>
<evidence type="ECO:0000313" key="10">
    <source>
        <dbReference type="EMBL" id="EFJ22080.1"/>
    </source>
</evidence>
<dbReference type="AlphaFoldDB" id="D8S0M6"/>
<dbReference type="GO" id="GO:0005789">
    <property type="term" value="C:endoplasmic reticulum membrane"/>
    <property type="evidence" value="ECO:0000318"/>
    <property type="project" value="GO_Central"/>
</dbReference>
<dbReference type="GO" id="GO:0016255">
    <property type="term" value="P:attachment of GPI anchor to protein"/>
    <property type="evidence" value="ECO:0007669"/>
    <property type="project" value="EnsemblPlants"/>
</dbReference>
<comment type="subcellular location">
    <subcellularLocation>
        <location evidence="1 8">Endoplasmic reticulum membrane</location>
        <topology evidence="1 8">Multi-pass membrane protein</topology>
    </subcellularLocation>
</comment>
<keyword evidence="7 8" id="KW-0472">Membrane</keyword>
<dbReference type="FunCoup" id="D8S0M6">
    <property type="interactions" value="4769"/>
</dbReference>
<name>D8S0M6_SELML</name>
<feature type="transmembrane region" description="Helical" evidence="8">
    <location>
        <begin position="350"/>
        <end position="370"/>
    </location>
</feature>
<feature type="transmembrane region" description="Helical" evidence="8">
    <location>
        <begin position="175"/>
        <end position="195"/>
    </location>
</feature>
<gene>
    <name evidence="10" type="primary">GT22A1</name>
    <name evidence="10" type="ORF">SELMODRAFT_105923</name>
</gene>
<sequence length="499" mass="57180">MALGGERGLWVLCIAFRLLNALLVRTYFNPDEHWQALEVAHRIVFGYGHLTWEWNKGLRSYLHPLMFAALYKMLAVLKLDTPWFMARSPRLFQSLIAAAGDVYLWKLSRRAFGDRVAKWTMFCQLVNWFTFFCMVRTLSSSIETVLTTIALFYWSSPTIDKHLGFMSNRQLALCVAWISCAIRPTSAVIWLYVGIYHLYECRDKFRYLLHEVLPIGCVILGATFSLDRIMYGKWIFVPLRFFQFNFLSGGGDFYGSHPWHWYFTQGFPAMAFTHLPLAVLGIWWSREWFLAGLVAWILFTYSLLGHKEFRFVLPALPLAMLFAGYSLASIEAGSKKIVKEKSGGRWPLKLTIILIGLLVSNAPTALYTSLVHQRGSEAVMEYLGKEATDQRVESIAFLTQCHATPFYSSLHKDLPMRFLDCSPSSDGGKDEASRFMEDPLAALSVMFGDGNVPSHIVFFDSLEDKLRPFLEARSYKLASPLSFVFFHCLSMDSSFFVHR</sequence>
<evidence type="ECO:0000256" key="9">
    <source>
        <dbReference type="SAM" id="SignalP"/>
    </source>
</evidence>
<keyword evidence="9" id="KW-0732">Signal</keyword>